<dbReference type="KEGG" id="cia:BEN51_04755"/>
<protein>
    <recommendedName>
        <fullName evidence="3">DUF2935 domain-containing protein</fullName>
    </recommendedName>
</protein>
<dbReference type="Proteomes" id="UP000264883">
    <property type="component" value="Chromosome"/>
</dbReference>
<proteinExistence type="predicted"/>
<dbReference type="SUPFAM" id="SSF158430">
    <property type="entry name" value="Bacillus cereus metalloprotein-like"/>
    <property type="match status" value="2"/>
</dbReference>
<name>A0A343JB97_9CLOT</name>
<organism evidence="1 2">
    <name type="scientific">Clostridium isatidis</name>
    <dbReference type="NCBI Taxonomy" id="182773"/>
    <lineage>
        <taxon>Bacteria</taxon>
        <taxon>Bacillati</taxon>
        <taxon>Bacillota</taxon>
        <taxon>Clostridia</taxon>
        <taxon>Eubacteriales</taxon>
        <taxon>Clostridiaceae</taxon>
        <taxon>Clostridium</taxon>
    </lineage>
</organism>
<evidence type="ECO:0000313" key="1">
    <source>
        <dbReference type="EMBL" id="ASW42805.1"/>
    </source>
</evidence>
<sequence>MLSTKEFIRQSLELNLFFIRIMKEHAFFLEAGFTPKNTNLAEKGDDFRVEFTNLLKKTIALSDGVISQNVKKSGELVTKFTADAEKATTFFTTIPLNPEVTKAEANIIPGDKRDIPEKLEPLVKELNNKVLATVKKFISYKSKILDGVLNCSIFTFNYPLLIEHIRREAIFFYKLLSRIQNREKIDIAREAVEQQRFWNRIMAEHAKFIRGLLDPTEEELIKTANNFGKEFDKLTAEAIKLNDSISKLTEKDLEATKDIRNFKAEGTAGLLNCDIRSIIVPLLGDHVLREANHYLRLLKIFDRAF</sequence>
<accession>A0A343JB97</accession>
<gene>
    <name evidence="1" type="ORF">BEN51_04755</name>
</gene>
<dbReference type="RefSeq" id="WP_119864938.1">
    <property type="nucleotide sequence ID" value="NZ_CP016786.1"/>
</dbReference>
<reference evidence="1 2" key="1">
    <citation type="submission" date="2016-08" db="EMBL/GenBank/DDBJ databases">
        <title>Complete Genome Sequence Of The Indigo Reducing Clostridium isatidis DSM15098.</title>
        <authorList>
            <person name="Little G.T."/>
            <person name="Minton N.P."/>
        </authorList>
    </citation>
    <scope>NUCLEOTIDE SEQUENCE [LARGE SCALE GENOMIC DNA]</scope>
    <source>
        <strain evidence="1 2">DSM 15098</strain>
    </source>
</reference>
<evidence type="ECO:0008006" key="3">
    <source>
        <dbReference type="Google" id="ProtNLM"/>
    </source>
</evidence>
<dbReference type="InterPro" id="IPR021328">
    <property type="entry name" value="CotB-like"/>
</dbReference>
<keyword evidence="2" id="KW-1185">Reference proteome</keyword>
<dbReference type="Gene3D" id="1.20.1260.120">
    <property type="entry name" value="Protein of unknown function DUF2935"/>
    <property type="match status" value="1"/>
</dbReference>
<dbReference type="Pfam" id="PF11155">
    <property type="entry name" value="DUF2935"/>
    <property type="match status" value="2"/>
</dbReference>
<evidence type="ECO:0000313" key="2">
    <source>
        <dbReference type="Proteomes" id="UP000264883"/>
    </source>
</evidence>
<dbReference type="AlphaFoldDB" id="A0A343JB97"/>
<dbReference type="EMBL" id="CP016786">
    <property type="protein sequence ID" value="ASW42805.1"/>
    <property type="molecule type" value="Genomic_DNA"/>
</dbReference>
<dbReference type="OrthoDB" id="1633927at2"/>